<keyword evidence="3" id="KW-1185">Reference proteome</keyword>
<evidence type="ECO:0000313" key="2">
    <source>
        <dbReference type="EMBL" id="EWY36776.1"/>
    </source>
</evidence>
<proteinExistence type="predicted"/>
<reference evidence="2 3" key="1">
    <citation type="submission" date="2013-08" db="EMBL/GenBank/DDBJ databases">
        <title>The genome sequence of Skermanella stibiiresistens.</title>
        <authorList>
            <person name="Zhu W."/>
            <person name="Wang G."/>
        </authorList>
    </citation>
    <scope>NUCLEOTIDE SEQUENCE [LARGE SCALE GENOMIC DNA]</scope>
    <source>
        <strain evidence="2 3">SB22</strain>
    </source>
</reference>
<dbReference type="AlphaFoldDB" id="W9GVW3"/>
<dbReference type="Proteomes" id="UP000019486">
    <property type="component" value="Unassembled WGS sequence"/>
</dbReference>
<evidence type="ECO:0000256" key="1">
    <source>
        <dbReference type="SAM" id="MobiDB-lite"/>
    </source>
</evidence>
<dbReference type="RefSeq" id="WP_037460072.1">
    <property type="nucleotide sequence ID" value="NZ_AVFL01000036.1"/>
</dbReference>
<accession>W9GVW3</accession>
<dbReference type="EMBL" id="AVFL01000036">
    <property type="protein sequence ID" value="EWY36776.1"/>
    <property type="molecule type" value="Genomic_DNA"/>
</dbReference>
<sequence length="188" mass="19642">MIRVEDKPRVAAWEDLGYGVKVLLRPRAYAICSAARSAAHRKVRDLLETLDTLRANGVVGQDLPDLSDPDIRAGLADAFYVQSLGLYAIKEWTGVESADGSSPAPVTATAIADLFDLAPVIADRFLTLWDKSPEVDAEKKLSENVRSGTSVEAPNTAAPVPTEASLAPGASAAPTASSVPTSATSPAA</sequence>
<evidence type="ECO:0000313" key="3">
    <source>
        <dbReference type="Proteomes" id="UP000019486"/>
    </source>
</evidence>
<protein>
    <submittedName>
        <fullName evidence="2">Uncharacterized protein</fullName>
    </submittedName>
</protein>
<feature type="compositionally biased region" description="Low complexity" evidence="1">
    <location>
        <begin position="162"/>
        <end position="188"/>
    </location>
</feature>
<feature type="compositionally biased region" description="Polar residues" evidence="1">
    <location>
        <begin position="144"/>
        <end position="153"/>
    </location>
</feature>
<dbReference type="OrthoDB" id="7848268at2"/>
<organism evidence="2 3">
    <name type="scientific">Skermanella stibiiresistens SB22</name>
    <dbReference type="NCBI Taxonomy" id="1385369"/>
    <lineage>
        <taxon>Bacteria</taxon>
        <taxon>Pseudomonadati</taxon>
        <taxon>Pseudomonadota</taxon>
        <taxon>Alphaproteobacteria</taxon>
        <taxon>Rhodospirillales</taxon>
        <taxon>Azospirillaceae</taxon>
        <taxon>Skermanella</taxon>
    </lineage>
</organism>
<feature type="region of interest" description="Disordered" evidence="1">
    <location>
        <begin position="137"/>
        <end position="188"/>
    </location>
</feature>
<gene>
    <name evidence="2" type="ORF">N825_25415</name>
</gene>
<comment type="caution">
    <text evidence="2">The sequence shown here is derived from an EMBL/GenBank/DDBJ whole genome shotgun (WGS) entry which is preliminary data.</text>
</comment>
<dbReference type="STRING" id="1385369.N825_25415"/>
<name>W9GVW3_9PROT</name>